<dbReference type="Proteomes" id="UP000746471">
    <property type="component" value="Unassembled WGS sequence"/>
</dbReference>
<evidence type="ECO:0000256" key="2">
    <source>
        <dbReference type="HAMAP-Rule" id="MF_00274"/>
    </source>
</evidence>
<evidence type="ECO:0000313" key="5">
    <source>
        <dbReference type="Proteomes" id="UP000746471"/>
    </source>
</evidence>
<dbReference type="InterPro" id="IPR004401">
    <property type="entry name" value="YbaB/EbfC"/>
</dbReference>
<proteinExistence type="inferred from homology"/>
<name>A0ABS5PMY4_9FIRM</name>
<reference evidence="4 5" key="1">
    <citation type="submission" date="2021-05" db="EMBL/GenBank/DDBJ databases">
        <title>Fusibacter ferrireducens sp. nov., an anaerobic, sulfur- and Fe-reducing bacterium isolated from the mangrove sediment.</title>
        <authorList>
            <person name="Qiu D."/>
        </authorList>
    </citation>
    <scope>NUCLEOTIDE SEQUENCE [LARGE SCALE GENOMIC DNA]</scope>
    <source>
        <strain evidence="4 5">DSM 12116</strain>
    </source>
</reference>
<evidence type="ECO:0000313" key="4">
    <source>
        <dbReference type="EMBL" id="MBS7526544.1"/>
    </source>
</evidence>
<gene>
    <name evidence="4" type="ORF">KHM83_07640</name>
</gene>
<sequence length="115" mass="12830">MAKGRGPKIPGNMNNMNSMMKQVQKMQRDMQQTQETIEQETFEATAGGGAIRIKANGKKEILEIELKPEVVDPDDIEMLQDLIIVATNEVLKTVEDETNKRMSKYSSGLGMPGLF</sequence>
<feature type="coiled-coil region" evidence="3">
    <location>
        <begin position="16"/>
        <end position="43"/>
    </location>
</feature>
<comment type="function">
    <text evidence="2">Binds to DNA and alters its conformation. May be involved in regulation of gene expression, nucleoid organization and DNA protection.</text>
</comment>
<dbReference type="Pfam" id="PF02575">
    <property type="entry name" value="YbaB_DNA_bd"/>
    <property type="match status" value="1"/>
</dbReference>
<dbReference type="PIRSF" id="PIRSF004555">
    <property type="entry name" value="UCP004555"/>
    <property type="match status" value="1"/>
</dbReference>
<dbReference type="NCBIfam" id="TIGR00103">
    <property type="entry name" value="DNA_YbaB_EbfC"/>
    <property type="match status" value="1"/>
</dbReference>
<dbReference type="HAMAP" id="MF_00274">
    <property type="entry name" value="DNA_YbaB_EbfC"/>
    <property type="match status" value="1"/>
</dbReference>
<comment type="similarity">
    <text evidence="2">Belongs to the YbaB/EbfC family.</text>
</comment>
<evidence type="ECO:0000256" key="3">
    <source>
        <dbReference type="SAM" id="Coils"/>
    </source>
</evidence>
<accession>A0ABS5PMY4</accession>
<keyword evidence="1 2" id="KW-0238">DNA-binding</keyword>
<organism evidence="4 5">
    <name type="scientific">Fusibacter paucivorans</name>
    <dbReference type="NCBI Taxonomy" id="76009"/>
    <lineage>
        <taxon>Bacteria</taxon>
        <taxon>Bacillati</taxon>
        <taxon>Bacillota</taxon>
        <taxon>Clostridia</taxon>
        <taxon>Eubacteriales</taxon>
        <taxon>Eubacteriales Family XII. Incertae Sedis</taxon>
        <taxon>Fusibacter</taxon>
    </lineage>
</organism>
<comment type="caution">
    <text evidence="4">The sequence shown here is derived from an EMBL/GenBank/DDBJ whole genome shotgun (WGS) entry which is preliminary data.</text>
</comment>
<comment type="subcellular location">
    <subcellularLocation>
        <location evidence="2">Cytoplasm</location>
        <location evidence="2">Nucleoid</location>
    </subcellularLocation>
</comment>
<dbReference type="InterPro" id="IPR036894">
    <property type="entry name" value="YbaB-like_sf"/>
</dbReference>
<dbReference type="PANTHER" id="PTHR33449">
    <property type="entry name" value="NUCLEOID-ASSOCIATED PROTEIN YBAB"/>
    <property type="match status" value="1"/>
</dbReference>
<evidence type="ECO:0000256" key="1">
    <source>
        <dbReference type="ARBA" id="ARBA00023125"/>
    </source>
</evidence>
<keyword evidence="5" id="KW-1185">Reference proteome</keyword>
<dbReference type="RefSeq" id="WP_213236406.1">
    <property type="nucleotide sequence ID" value="NZ_JAHBCL010000011.1"/>
</dbReference>
<dbReference type="SUPFAM" id="SSF82607">
    <property type="entry name" value="YbaB-like"/>
    <property type="match status" value="1"/>
</dbReference>
<keyword evidence="3" id="KW-0175">Coiled coil</keyword>
<protein>
    <recommendedName>
        <fullName evidence="2">Nucleoid-associated protein KHM83_07640</fullName>
    </recommendedName>
</protein>
<dbReference type="Gene3D" id="3.30.1310.10">
    <property type="entry name" value="Nucleoid-associated protein YbaB-like domain"/>
    <property type="match status" value="1"/>
</dbReference>
<dbReference type="PANTHER" id="PTHR33449:SF1">
    <property type="entry name" value="NUCLEOID-ASSOCIATED PROTEIN YBAB"/>
    <property type="match status" value="1"/>
</dbReference>
<comment type="subunit">
    <text evidence="2">Homodimer.</text>
</comment>
<dbReference type="EMBL" id="JAHBCL010000011">
    <property type="protein sequence ID" value="MBS7526544.1"/>
    <property type="molecule type" value="Genomic_DNA"/>
</dbReference>
<keyword evidence="2" id="KW-0963">Cytoplasm</keyword>